<sequence length="196" mass="22801">MVDIIKELNSRAINENYKKELTENVQNIFKLGVISPTLIDILNKKNDALLEEIAKLKYKNKELKNKNEELEKQLILYREIFSCKYPINIVAYIIKKNYHLDLSEETILDISQKNNMFDDDRFALAIPLRNNELSVIYSPIGVVKIIIYSKKLIEDKISSLIKESDREPMSIGKRIKEIEKEVSKNGDYIFSTSGKK</sequence>
<protein>
    <recommendedName>
        <fullName evidence="4">V-type ATP synthase subunit E</fullName>
    </recommendedName>
</protein>
<comment type="caution">
    <text evidence="2">The sequence shown here is derived from an EMBL/GenBank/DDBJ whole genome shotgun (WGS) entry which is preliminary data.</text>
</comment>
<gene>
    <name evidence="2" type="ORF">EZH24_01605</name>
</gene>
<proteinExistence type="predicted"/>
<accession>A0ABY2TTS3</accession>
<name>A0ABY2TTS3_9SPIR</name>
<evidence type="ECO:0008006" key="4">
    <source>
        <dbReference type="Google" id="ProtNLM"/>
    </source>
</evidence>
<evidence type="ECO:0000313" key="3">
    <source>
        <dbReference type="Proteomes" id="UP000310168"/>
    </source>
</evidence>
<dbReference type="Proteomes" id="UP000310168">
    <property type="component" value="Unassembled WGS sequence"/>
</dbReference>
<reference evidence="2 3" key="1">
    <citation type="journal article" date="2019" name="Anaerobe">
        <title>Brachyspira catarrhinii sp. nov., an anaerobic intestinal spirochaete isolated from vervet monkeys may have been misidentified as Brachyspira aalborgi in previous studies.</title>
        <authorList>
            <person name="Phillips N.D."/>
            <person name="La T."/>
            <person name="Hampson D.J."/>
        </authorList>
    </citation>
    <scope>NUCLEOTIDE SEQUENCE [LARGE SCALE GENOMIC DNA]</scope>
    <source>
        <strain evidence="2 3">Z12</strain>
    </source>
</reference>
<evidence type="ECO:0000256" key="1">
    <source>
        <dbReference type="SAM" id="Coils"/>
    </source>
</evidence>
<evidence type="ECO:0000313" key="2">
    <source>
        <dbReference type="EMBL" id="TKZ36151.1"/>
    </source>
</evidence>
<organism evidence="2 3">
    <name type="scientific">Brachyspira catarrhinii</name>
    <dbReference type="NCBI Taxonomy" id="2528966"/>
    <lineage>
        <taxon>Bacteria</taxon>
        <taxon>Pseudomonadati</taxon>
        <taxon>Spirochaetota</taxon>
        <taxon>Spirochaetia</taxon>
        <taxon>Brachyspirales</taxon>
        <taxon>Brachyspiraceae</taxon>
        <taxon>Brachyspira</taxon>
    </lineage>
</organism>
<keyword evidence="1" id="KW-0175">Coiled coil</keyword>
<keyword evidence="3" id="KW-1185">Reference proteome</keyword>
<dbReference type="RefSeq" id="WP_137997390.1">
    <property type="nucleotide sequence ID" value="NZ_SJDU01000021.1"/>
</dbReference>
<dbReference type="EMBL" id="SJDU01000021">
    <property type="protein sequence ID" value="TKZ36151.1"/>
    <property type="molecule type" value="Genomic_DNA"/>
</dbReference>
<feature type="coiled-coil region" evidence="1">
    <location>
        <begin position="39"/>
        <end position="80"/>
    </location>
</feature>